<sequence length="113" mass="12645">MPYQRKACLLLGFLLTPALAFAHGEDVLVPFVIQFGSVVLFTAILLLSRLAYATKAWMSLAYILTVLLVWAMFINVPFRESADVFNLLVGVAPFAATLAVYCLVNFFNKRIRK</sequence>
<keyword evidence="1" id="KW-0472">Membrane</keyword>
<evidence type="ECO:0000256" key="2">
    <source>
        <dbReference type="SAM" id="SignalP"/>
    </source>
</evidence>
<reference evidence="3 4" key="1">
    <citation type="submission" date="2018-12" db="EMBL/GenBank/DDBJ databases">
        <authorList>
            <person name="Feng G."/>
            <person name="Zhu H."/>
        </authorList>
    </citation>
    <scope>NUCLEOTIDE SEQUENCE [LARGE SCALE GENOMIC DNA]</scope>
    <source>
        <strain evidence="3 4">KCTC 12533</strain>
    </source>
</reference>
<gene>
    <name evidence="3" type="ORF">EI291_01965</name>
</gene>
<dbReference type="AlphaFoldDB" id="A0A3R9MVL6"/>
<protein>
    <submittedName>
        <fullName evidence="3">Uncharacterized protein</fullName>
    </submittedName>
</protein>
<feature type="chain" id="PRO_5018709246" evidence="2">
    <location>
        <begin position="23"/>
        <end position="113"/>
    </location>
</feature>
<dbReference type="EMBL" id="RWIT01000001">
    <property type="protein sequence ID" value="RSK51105.1"/>
    <property type="molecule type" value="Genomic_DNA"/>
</dbReference>
<name>A0A3R9MVL6_9BACT</name>
<dbReference type="Proteomes" id="UP000273500">
    <property type="component" value="Unassembled WGS sequence"/>
</dbReference>
<evidence type="ECO:0000256" key="1">
    <source>
        <dbReference type="SAM" id="Phobius"/>
    </source>
</evidence>
<feature type="signal peptide" evidence="2">
    <location>
        <begin position="1"/>
        <end position="22"/>
    </location>
</feature>
<evidence type="ECO:0000313" key="3">
    <source>
        <dbReference type="EMBL" id="RSK51105.1"/>
    </source>
</evidence>
<organism evidence="3 4">
    <name type="scientific">Hymenobacter rigui</name>
    <dbReference type="NCBI Taxonomy" id="334424"/>
    <lineage>
        <taxon>Bacteria</taxon>
        <taxon>Pseudomonadati</taxon>
        <taxon>Bacteroidota</taxon>
        <taxon>Cytophagia</taxon>
        <taxon>Cytophagales</taxon>
        <taxon>Hymenobacteraceae</taxon>
        <taxon>Hymenobacter</taxon>
    </lineage>
</organism>
<keyword evidence="1" id="KW-0812">Transmembrane</keyword>
<feature type="transmembrane region" description="Helical" evidence="1">
    <location>
        <begin position="84"/>
        <end position="107"/>
    </location>
</feature>
<keyword evidence="1" id="KW-1133">Transmembrane helix</keyword>
<evidence type="ECO:0000313" key="4">
    <source>
        <dbReference type="Proteomes" id="UP000273500"/>
    </source>
</evidence>
<accession>A0A3R9MVL6</accession>
<feature type="transmembrane region" description="Helical" evidence="1">
    <location>
        <begin position="32"/>
        <end position="52"/>
    </location>
</feature>
<keyword evidence="4" id="KW-1185">Reference proteome</keyword>
<feature type="transmembrane region" description="Helical" evidence="1">
    <location>
        <begin position="59"/>
        <end position="78"/>
    </location>
</feature>
<dbReference type="OrthoDB" id="9838089at2"/>
<comment type="caution">
    <text evidence="3">The sequence shown here is derived from an EMBL/GenBank/DDBJ whole genome shotgun (WGS) entry which is preliminary data.</text>
</comment>
<proteinExistence type="predicted"/>
<keyword evidence="2" id="KW-0732">Signal</keyword>